<dbReference type="SUPFAM" id="SSF52540">
    <property type="entry name" value="P-loop containing nucleoside triphosphate hydrolases"/>
    <property type="match status" value="1"/>
</dbReference>
<dbReference type="PIRSF" id="PIRSF015617">
    <property type="entry name" value="Adensltrnsf_CobA"/>
    <property type="match status" value="1"/>
</dbReference>
<dbReference type="EMBL" id="DSYQ01000003">
    <property type="protein sequence ID" value="HGT70809.1"/>
    <property type="molecule type" value="Genomic_DNA"/>
</dbReference>
<keyword evidence="1" id="KW-0808">Transferase</keyword>
<accession>A0A7C4M021</accession>
<protein>
    <submittedName>
        <fullName evidence="1">Cob(I)yrinic acid a,c-diamide adenosyltransferase</fullName>
    </submittedName>
</protein>
<dbReference type="GO" id="GO:0008817">
    <property type="term" value="F:corrinoid adenosyltransferase activity"/>
    <property type="evidence" value="ECO:0007669"/>
    <property type="project" value="InterPro"/>
</dbReference>
<dbReference type="InterPro" id="IPR027417">
    <property type="entry name" value="P-loop_NTPase"/>
</dbReference>
<organism evidence="1">
    <name type="scientific">candidate division CPR3 bacterium</name>
    <dbReference type="NCBI Taxonomy" id="2268181"/>
    <lineage>
        <taxon>Bacteria</taxon>
        <taxon>Bacteria division CPR3</taxon>
    </lineage>
</organism>
<evidence type="ECO:0000313" key="1">
    <source>
        <dbReference type="EMBL" id="HGT70809.1"/>
    </source>
</evidence>
<dbReference type="CDD" id="cd00561">
    <property type="entry name" value="CobA_ACA"/>
    <property type="match status" value="1"/>
</dbReference>
<proteinExistence type="predicted"/>
<dbReference type="AlphaFoldDB" id="A0A7C4M021"/>
<sequence>MLIVFTGNGKGKTTAALGVALRALSWKKRVAIIQFIKGNKEVGEYKFLKSYKLQANKLINIFQFFDDTKLSITEKSILNNPEYKKSCEEAWEFAKKVIEEKKHDLIVLDEICNAMHLGLLKEKDVLDFIRRNSSLICCNSDISVILTGRNASEKLIDLADLVTEMKEVKHPFQKGISAKEGIDY</sequence>
<dbReference type="PANTHER" id="PTHR46638">
    <property type="entry name" value="CORRINOID ADENOSYLTRANSFERASE"/>
    <property type="match status" value="1"/>
</dbReference>
<dbReference type="GO" id="GO:0005524">
    <property type="term" value="F:ATP binding"/>
    <property type="evidence" value="ECO:0007669"/>
    <property type="project" value="InterPro"/>
</dbReference>
<comment type="caution">
    <text evidence="1">The sequence shown here is derived from an EMBL/GenBank/DDBJ whole genome shotgun (WGS) entry which is preliminary data.</text>
</comment>
<dbReference type="PANTHER" id="PTHR46638:SF1">
    <property type="entry name" value="CORRINOID ADENOSYLTRANSFERASE"/>
    <property type="match status" value="1"/>
</dbReference>
<dbReference type="GO" id="GO:0009236">
    <property type="term" value="P:cobalamin biosynthetic process"/>
    <property type="evidence" value="ECO:0007669"/>
    <property type="project" value="InterPro"/>
</dbReference>
<gene>
    <name evidence="1" type="ORF">ENT43_00935</name>
</gene>
<dbReference type="Pfam" id="PF02572">
    <property type="entry name" value="CobA_CobO_BtuR"/>
    <property type="match status" value="1"/>
</dbReference>
<dbReference type="Gene3D" id="3.40.50.300">
    <property type="entry name" value="P-loop containing nucleotide triphosphate hydrolases"/>
    <property type="match status" value="1"/>
</dbReference>
<name>A0A7C4M021_UNCC3</name>
<dbReference type="InterPro" id="IPR003724">
    <property type="entry name" value="CblAdoTrfase_CobA"/>
</dbReference>
<reference evidence="1" key="1">
    <citation type="journal article" date="2020" name="mSystems">
        <title>Genome- and Community-Level Interaction Insights into Carbon Utilization and Element Cycling Functions of Hydrothermarchaeota in Hydrothermal Sediment.</title>
        <authorList>
            <person name="Zhou Z."/>
            <person name="Liu Y."/>
            <person name="Xu W."/>
            <person name="Pan J."/>
            <person name="Luo Z.H."/>
            <person name="Li M."/>
        </authorList>
    </citation>
    <scope>NUCLEOTIDE SEQUENCE [LARGE SCALE GENOMIC DNA]</scope>
    <source>
        <strain evidence="1">SpSt-579</strain>
    </source>
</reference>